<gene>
    <name evidence="1" type="ORF">Air01nite_59840</name>
</gene>
<reference evidence="1 2" key="1">
    <citation type="submission" date="2021-01" db="EMBL/GenBank/DDBJ databases">
        <title>Whole genome shotgun sequence of Asanoa iriomotensis NBRC 100142.</title>
        <authorList>
            <person name="Komaki H."/>
            <person name="Tamura T."/>
        </authorList>
    </citation>
    <scope>NUCLEOTIDE SEQUENCE [LARGE SCALE GENOMIC DNA]</scope>
    <source>
        <strain evidence="1 2">NBRC 100142</strain>
    </source>
</reference>
<organism evidence="1 2">
    <name type="scientific">Asanoa iriomotensis</name>
    <dbReference type="NCBI Taxonomy" id="234613"/>
    <lineage>
        <taxon>Bacteria</taxon>
        <taxon>Bacillati</taxon>
        <taxon>Actinomycetota</taxon>
        <taxon>Actinomycetes</taxon>
        <taxon>Micromonosporales</taxon>
        <taxon>Micromonosporaceae</taxon>
        <taxon>Asanoa</taxon>
    </lineage>
</organism>
<name>A0ABQ4CAU9_9ACTN</name>
<sequence length="98" mass="10222">MSAEPEVVYNTATDPARSPGWLPERLHRVRAAMAPGLAATWRDGVWLASLVVEDEPAGGAVAVLEVSAAGVGDSQLGAVAERALFELDREVADNLTPG</sequence>
<protein>
    <submittedName>
        <fullName evidence="1">Uncharacterized protein</fullName>
    </submittedName>
</protein>
<evidence type="ECO:0000313" key="1">
    <source>
        <dbReference type="EMBL" id="GIF59889.1"/>
    </source>
</evidence>
<proteinExistence type="predicted"/>
<comment type="caution">
    <text evidence="1">The sequence shown here is derived from an EMBL/GenBank/DDBJ whole genome shotgun (WGS) entry which is preliminary data.</text>
</comment>
<accession>A0ABQ4CAU9</accession>
<dbReference type="Proteomes" id="UP000624325">
    <property type="component" value="Unassembled WGS sequence"/>
</dbReference>
<keyword evidence="2" id="KW-1185">Reference proteome</keyword>
<dbReference type="EMBL" id="BONC01000056">
    <property type="protein sequence ID" value="GIF59889.1"/>
    <property type="molecule type" value="Genomic_DNA"/>
</dbReference>
<evidence type="ECO:0000313" key="2">
    <source>
        <dbReference type="Proteomes" id="UP000624325"/>
    </source>
</evidence>